<name>A0A6A6SRR7_9PLEO</name>
<keyword evidence="3" id="KW-1185">Reference proteome</keyword>
<evidence type="ECO:0000256" key="1">
    <source>
        <dbReference type="SAM" id="MobiDB-lite"/>
    </source>
</evidence>
<dbReference type="EMBL" id="MU004458">
    <property type="protein sequence ID" value="KAF2650340.1"/>
    <property type="molecule type" value="Genomic_DNA"/>
</dbReference>
<evidence type="ECO:0000313" key="2">
    <source>
        <dbReference type="EMBL" id="KAF2650340.1"/>
    </source>
</evidence>
<accession>A0A6A6SRR7</accession>
<evidence type="ECO:0000313" key="3">
    <source>
        <dbReference type="Proteomes" id="UP000799324"/>
    </source>
</evidence>
<dbReference type="AlphaFoldDB" id="A0A6A6SRR7"/>
<feature type="compositionally biased region" description="Pro residues" evidence="1">
    <location>
        <begin position="85"/>
        <end position="102"/>
    </location>
</feature>
<reference evidence="2" key="1">
    <citation type="journal article" date="2020" name="Stud. Mycol.">
        <title>101 Dothideomycetes genomes: a test case for predicting lifestyles and emergence of pathogens.</title>
        <authorList>
            <person name="Haridas S."/>
            <person name="Albert R."/>
            <person name="Binder M."/>
            <person name="Bloem J."/>
            <person name="Labutti K."/>
            <person name="Salamov A."/>
            <person name="Andreopoulos B."/>
            <person name="Baker S."/>
            <person name="Barry K."/>
            <person name="Bills G."/>
            <person name="Bluhm B."/>
            <person name="Cannon C."/>
            <person name="Castanera R."/>
            <person name="Culley D."/>
            <person name="Daum C."/>
            <person name="Ezra D."/>
            <person name="Gonzalez J."/>
            <person name="Henrissat B."/>
            <person name="Kuo A."/>
            <person name="Liang C."/>
            <person name="Lipzen A."/>
            <person name="Lutzoni F."/>
            <person name="Magnuson J."/>
            <person name="Mondo S."/>
            <person name="Nolan M."/>
            <person name="Ohm R."/>
            <person name="Pangilinan J."/>
            <person name="Park H.-J."/>
            <person name="Ramirez L."/>
            <person name="Alfaro M."/>
            <person name="Sun H."/>
            <person name="Tritt A."/>
            <person name="Yoshinaga Y."/>
            <person name="Zwiers L.-H."/>
            <person name="Turgeon B."/>
            <person name="Goodwin S."/>
            <person name="Spatafora J."/>
            <person name="Crous P."/>
            <person name="Grigoriev I."/>
        </authorList>
    </citation>
    <scope>NUCLEOTIDE SEQUENCE</scope>
    <source>
        <strain evidence="2">CBS 122681</strain>
    </source>
</reference>
<feature type="region of interest" description="Disordered" evidence="1">
    <location>
        <begin position="65"/>
        <end position="102"/>
    </location>
</feature>
<dbReference type="Proteomes" id="UP000799324">
    <property type="component" value="Unassembled WGS sequence"/>
</dbReference>
<gene>
    <name evidence="2" type="ORF">K491DRAFT_697333</name>
</gene>
<organism evidence="2 3">
    <name type="scientific">Lophiostoma macrostomum CBS 122681</name>
    <dbReference type="NCBI Taxonomy" id="1314788"/>
    <lineage>
        <taxon>Eukaryota</taxon>
        <taxon>Fungi</taxon>
        <taxon>Dikarya</taxon>
        <taxon>Ascomycota</taxon>
        <taxon>Pezizomycotina</taxon>
        <taxon>Dothideomycetes</taxon>
        <taxon>Pleosporomycetidae</taxon>
        <taxon>Pleosporales</taxon>
        <taxon>Lophiostomataceae</taxon>
        <taxon>Lophiostoma</taxon>
    </lineage>
</organism>
<sequence length="102" mass="10812">MSSQHYPLSLSLLQVAQIIIKNITGGTPSSGSPSIYHLVFLLVLQQIRISTHSLQPTAYIPTVTRACPKESPQTGPIQPPGGAGQPPPFASPRPRVPPSPNP</sequence>
<protein>
    <submittedName>
        <fullName evidence="2">Uncharacterized protein</fullName>
    </submittedName>
</protein>
<proteinExistence type="predicted"/>